<protein>
    <submittedName>
        <fullName evidence="1">Uncharacterized protein</fullName>
    </submittedName>
</protein>
<dbReference type="EMBL" id="MK500410">
    <property type="protein sequence ID" value="QBK89235.1"/>
    <property type="molecule type" value="Genomic_DNA"/>
</dbReference>
<proteinExistence type="predicted"/>
<organism evidence="1">
    <name type="scientific">Mimivirus LCMiAC02</name>
    <dbReference type="NCBI Taxonomy" id="2506609"/>
    <lineage>
        <taxon>Viruses</taxon>
        <taxon>Varidnaviria</taxon>
        <taxon>Bamfordvirae</taxon>
        <taxon>Nucleocytoviricota</taxon>
        <taxon>Megaviricetes</taxon>
        <taxon>Imitervirales</taxon>
        <taxon>Mimiviridae</taxon>
        <taxon>Klosneuvirinae</taxon>
    </lineage>
</organism>
<accession>A0A4D5XEQ4</accession>
<reference evidence="1" key="1">
    <citation type="journal article" date="2019" name="MBio">
        <title>Virus Genomes from Deep Sea Sediments Expand the Ocean Megavirome and Support Independent Origins of Viral Gigantism.</title>
        <authorList>
            <person name="Backstrom D."/>
            <person name="Yutin N."/>
            <person name="Jorgensen S.L."/>
            <person name="Dharamshi J."/>
            <person name="Homa F."/>
            <person name="Zaremba-Niedwiedzka K."/>
            <person name="Spang A."/>
            <person name="Wolf Y.I."/>
            <person name="Koonin E.V."/>
            <person name="Ettema T.J."/>
        </authorList>
    </citation>
    <scope>NUCLEOTIDE SEQUENCE</scope>
</reference>
<gene>
    <name evidence="1" type="ORF">LCMiAC02_03300</name>
</gene>
<name>A0A4D5XEQ4_9VIRU</name>
<evidence type="ECO:0000313" key="1">
    <source>
        <dbReference type="EMBL" id="QBK89235.1"/>
    </source>
</evidence>
<sequence>MKQEATARCHYLVKNAVSLGFVQDVVFGKIKKEDARKEYGRRILSNIYKDWFKDPLGEADTTLGEGKHHLTLSGEVHEHML</sequence>